<evidence type="ECO:0000313" key="2">
    <source>
        <dbReference type="Proteomes" id="UP000176897"/>
    </source>
</evidence>
<organism evidence="1 2">
    <name type="scientific">Candidatus Uhrbacteria bacterium RIFCSPLOWO2_01_FULL_47_24</name>
    <dbReference type="NCBI Taxonomy" id="1802401"/>
    <lineage>
        <taxon>Bacteria</taxon>
        <taxon>Candidatus Uhriibacteriota</taxon>
    </lineage>
</organism>
<reference evidence="1 2" key="1">
    <citation type="journal article" date="2016" name="Nat. Commun.">
        <title>Thousands of microbial genomes shed light on interconnected biogeochemical processes in an aquifer system.</title>
        <authorList>
            <person name="Anantharaman K."/>
            <person name="Brown C.T."/>
            <person name="Hug L.A."/>
            <person name="Sharon I."/>
            <person name="Castelle C.J."/>
            <person name="Probst A.J."/>
            <person name="Thomas B.C."/>
            <person name="Singh A."/>
            <person name="Wilkins M.J."/>
            <person name="Karaoz U."/>
            <person name="Brodie E.L."/>
            <person name="Williams K.H."/>
            <person name="Hubbard S.S."/>
            <person name="Banfield J.F."/>
        </authorList>
    </citation>
    <scope>NUCLEOTIDE SEQUENCE [LARGE SCALE GENOMIC DNA]</scope>
</reference>
<evidence type="ECO:0000313" key="1">
    <source>
        <dbReference type="EMBL" id="OGL81640.1"/>
    </source>
</evidence>
<proteinExistence type="predicted"/>
<comment type="caution">
    <text evidence="1">The sequence shown here is derived from an EMBL/GenBank/DDBJ whole genome shotgun (WGS) entry which is preliminary data.</text>
</comment>
<dbReference type="AlphaFoldDB" id="A0A1F7UTK5"/>
<protein>
    <submittedName>
        <fullName evidence="1">Uncharacterized protein</fullName>
    </submittedName>
</protein>
<dbReference type="EMBL" id="MGEJ01000003">
    <property type="protein sequence ID" value="OGL81640.1"/>
    <property type="molecule type" value="Genomic_DNA"/>
</dbReference>
<dbReference type="Proteomes" id="UP000176897">
    <property type="component" value="Unassembled WGS sequence"/>
</dbReference>
<gene>
    <name evidence="1" type="ORF">A3B21_04275</name>
</gene>
<accession>A0A1F7UTK5</accession>
<name>A0A1F7UTK5_9BACT</name>
<sequence>MSEEGAGLYFLYIFFKNTPHGGRKFGMKRIIYAADLANPLHKVCVRKKHQMLRREFYRKIKFITDILRRVSFCNSAESQNRLFVPQGFLVFPKIPR</sequence>